<dbReference type="PROSITE" id="PS50850">
    <property type="entry name" value="MFS"/>
    <property type="match status" value="1"/>
</dbReference>
<feature type="transmembrane region" description="Helical" evidence="6">
    <location>
        <begin position="263"/>
        <end position="282"/>
    </location>
</feature>
<proteinExistence type="predicted"/>
<reference evidence="8" key="1">
    <citation type="submission" date="2020-05" db="EMBL/GenBank/DDBJ databases">
        <title>Phylogenomic resolution of chytrid fungi.</title>
        <authorList>
            <person name="Stajich J.E."/>
            <person name="Amses K."/>
            <person name="Simmons R."/>
            <person name="Seto K."/>
            <person name="Myers J."/>
            <person name="Bonds A."/>
            <person name="Quandt C.A."/>
            <person name="Barry K."/>
            <person name="Liu P."/>
            <person name="Grigoriev I."/>
            <person name="Longcore J.E."/>
            <person name="James T.Y."/>
        </authorList>
    </citation>
    <scope>NUCLEOTIDE SEQUENCE</scope>
    <source>
        <strain evidence="8">JEL0513</strain>
    </source>
</reference>
<dbReference type="GO" id="GO:0005886">
    <property type="term" value="C:plasma membrane"/>
    <property type="evidence" value="ECO:0007669"/>
    <property type="project" value="TreeGrafter"/>
</dbReference>
<dbReference type="InterPro" id="IPR011701">
    <property type="entry name" value="MFS"/>
</dbReference>
<feature type="transmembrane region" description="Helical" evidence="6">
    <location>
        <begin position="361"/>
        <end position="387"/>
    </location>
</feature>
<dbReference type="Gene3D" id="1.20.1250.20">
    <property type="entry name" value="MFS general substrate transporter like domains"/>
    <property type="match status" value="1"/>
</dbReference>
<keyword evidence="2 6" id="KW-0812">Transmembrane</keyword>
<organism evidence="8 9">
    <name type="scientific">Physocladia obscura</name>
    <dbReference type="NCBI Taxonomy" id="109957"/>
    <lineage>
        <taxon>Eukaryota</taxon>
        <taxon>Fungi</taxon>
        <taxon>Fungi incertae sedis</taxon>
        <taxon>Chytridiomycota</taxon>
        <taxon>Chytridiomycota incertae sedis</taxon>
        <taxon>Chytridiomycetes</taxon>
        <taxon>Chytridiales</taxon>
        <taxon>Chytriomycetaceae</taxon>
        <taxon>Physocladia</taxon>
    </lineage>
</organism>
<feature type="transmembrane region" description="Helical" evidence="6">
    <location>
        <begin position="38"/>
        <end position="60"/>
    </location>
</feature>
<keyword evidence="4 6" id="KW-0472">Membrane</keyword>
<gene>
    <name evidence="8" type="ORF">HK100_007275</name>
</gene>
<protein>
    <recommendedName>
        <fullName evidence="7">Major facilitator superfamily (MFS) profile domain-containing protein</fullName>
    </recommendedName>
</protein>
<evidence type="ECO:0000256" key="3">
    <source>
        <dbReference type="ARBA" id="ARBA00022989"/>
    </source>
</evidence>
<evidence type="ECO:0000256" key="2">
    <source>
        <dbReference type="ARBA" id="ARBA00022692"/>
    </source>
</evidence>
<evidence type="ECO:0000259" key="7">
    <source>
        <dbReference type="PROSITE" id="PS50850"/>
    </source>
</evidence>
<feature type="transmembrane region" description="Helical" evidence="6">
    <location>
        <begin position="98"/>
        <end position="119"/>
    </location>
</feature>
<sequence>MRKLVCLSVISATAMLPGLSSTLYLPGVPDIITDLQTQQILVTLTLSLFILFNGIGALLWSAFSDSFSRRRFCYVISMLIFSISSIGCYFVQTIEGLIVLRCIQSFGASVANSIGAGSISDMYVKEERGSAVGLFSAGSSIGPLIGPVIGGAMANSAGWRSTFLLATAFGLAIFLLHIFCVPETFRDPKVWEKDLKDANVAPTLLLRKQPGFFKKLAENFKVISYNYVFLASVAGALPFAIMFTHETLIPNIYETQYGLSSTLVGISFLSGGFCNIIASIISGRMSDYYLKRGQRIRAEASKSSSSNSEQATNPEELPISDQENLNIPEDRITPFTLFCGIFVIPAGTLMFGLSVSYNASLALPIIGMGFICFGFMDSIVTSVTYLVDSLAPEGRAGSGSGVALLMRNVFAAILSFIAVPWKNAIGIKWVGVILAAISWLCTFGLLYLKIRGGKMREDVKQKKEKLRISEWENSS</sequence>
<dbReference type="AlphaFoldDB" id="A0AAD5T793"/>
<dbReference type="InterPro" id="IPR036259">
    <property type="entry name" value="MFS_trans_sf"/>
</dbReference>
<comment type="subcellular location">
    <subcellularLocation>
        <location evidence="1">Membrane</location>
        <topology evidence="1">Multi-pass membrane protein</topology>
    </subcellularLocation>
</comment>
<evidence type="ECO:0000256" key="1">
    <source>
        <dbReference type="ARBA" id="ARBA00004141"/>
    </source>
</evidence>
<feature type="transmembrane region" description="Helical" evidence="6">
    <location>
        <begin position="162"/>
        <end position="181"/>
    </location>
</feature>
<name>A0AAD5T793_9FUNG</name>
<feature type="domain" description="Major facilitator superfamily (MFS) profile" evidence="7">
    <location>
        <begin position="6"/>
        <end position="453"/>
    </location>
</feature>
<dbReference type="Proteomes" id="UP001211907">
    <property type="component" value="Unassembled WGS sequence"/>
</dbReference>
<feature type="transmembrane region" description="Helical" evidence="6">
    <location>
        <begin position="222"/>
        <end position="243"/>
    </location>
</feature>
<feature type="transmembrane region" description="Helical" evidence="6">
    <location>
        <begin position="427"/>
        <end position="448"/>
    </location>
</feature>
<feature type="transmembrane region" description="Helical" evidence="6">
    <location>
        <begin position="335"/>
        <end position="355"/>
    </location>
</feature>
<dbReference type="Pfam" id="PF07690">
    <property type="entry name" value="MFS_1"/>
    <property type="match status" value="1"/>
</dbReference>
<evidence type="ECO:0000256" key="6">
    <source>
        <dbReference type="SAM" id="Phobius"/>
    </source>
</evidence>
<accession>A0AAD5T793</accession>
<dbReference type="EMBL" id="JADGJH010000342">
    <property type="protein sequence ID" value="KAJ3130885.1"/>
    <property type="molecule type" value="Genomic_DNA"/>
</dbReference>
<evidence type="ECO:0000256" key="4">
    <source>
        <dbReference type="ARBA" id="ARBA00023136"/>
    </source>
</evidence>
<dbReference type="PANTHER" id="PTHR23502">
    <property type="entry name" value="MAJOR FACILITATOR SUPERFAMILY"/>
    <property type="match status" value="1"/>
</dbReference>
<comment type="caution">
    <text evidence="8">The sequence shown here is derived from an EMBL/GenBank/DDBJ whole genome shotgun (WGS) entry which is preliminary data.</text>
</comment>
<dbReference type="InterPro" id="IPR020846">
    <property type="entry name" value="MFS_dom"/>
</dbReference>
<feature type="transmembrane region" description="Helical" evidence="6">
    <location>
        <begin position="399"/>
        <end position="421"/>
    </location>
</feature>
<evidence type="ECO:0000313" key="8">
    <source>
        <dbReference type="EMBL" id="KAJ3130885.1"/>
    </source>
</evidence>
<dbReference type="SUPFAM" id="SSF103473">
    <property type="entry name" value="MFS general substrate transporter"/>
    <property type="match status" value="1"/>
</dbReference>
<feature type="transmembrane region" description="Helical" evidence="6">
    <location>
        <begin position="72"/>
        <end position="92"/>
    </location>
</feature>
<keyword evidence="9" id="KW-1185">Reference proteome</keyword>
<evidence type="ECO:0000256" key="5">
    <source>
        <dbReference type="SAM" id="MobiDB-lite"/>
    </source>
</evidence>
<feature type="region of interest" description="Disordered" evidence="5">
    <location>
        <begin position="300"/>
        <end position="323"/>
    </location>
</feature>
<feature type="transmembrane region" description="Helical" evidence="6">
    <location>
        <begin position="131"/>
        <end position="150"/>
    </location>
</feature>
<dbReference type="GO" id="GO:0022857">
    <property type="term" value="F:transmembrane transporter activity"/>
    <property type="evidence" value="ECO:0007669"/>
    <property type="project" value="InterPro"/>
</dbReference>
<keyword evidence="3 6" id="KW-1133">Transmembrane helix</keyword>
<evidence type="ECO:0000313" key="9">
    <source>
        <dbReference type="Proteomes" id="UP001211907"/>
    </source>
</evidence>
<dbReference type="PANTHER" id="PTHR23502:SF5">
    <property type="entry name" value="QUINIDINE RESISTANCE PROTEIN 3"/>
    <property type="match status" value="1"/>
</dbReference>